<proteinExistence type="inferred from homology"/>
<accession>I7M7M6</accession>
<dbReference type="Proteomes" id="UP000009168">
    <property type="component" value="Unassembled WGS sequence"/>
</dbReference>
<dbReference type="InParanoid" id="I7M7M6"/>
<feature type="coiled-coil region" evidence="6">
    <location>
        <begin position="747"/>
        <end position="774"/>
    </location>
</feature>
<dbReference type="CDD" id="cd22572">
    <property type="entry name" value="GCP5_NTD"/>
    <property type="match status" value="1"/>
</dbReference>
<dbReference type="STRING" id="312017.I7M7M6"/>
<gene>
    <name evidence="10" type="ORF">TTHERM_00522990</name>
</gene>
<dbReference type="GeneID" id="7839429"/>
<dbReference type="Gene3D" id="1.20.120.1900">
    <property type="entry name" value="Gamma-tubulin complex, C-terminal domain"/>
    <property type="match status" value="1"/>
</dbReference>
<reference evidence="11" key="1">
    <citation type="journal article" date="2006" name="PLoS Biol.">
        <title>Macronuclear genome sequence of the ciliate Tetrahymena thermophila, a model eukaryote.</title>
        <authorList>
            <person name="Eisen J.A."/>
            <person name="Coyne R.S."/>
            <person name="Wu M."/>
            <person name="Wu D."/>
            <person name="Thiagarajan M."/>
            <person name="Wortman J.R."/>
            <person name="Badger J.H."/>
            <person name="Ren Q."/>
            <person name="Amedeo P."/>
            <person name="Jones K.M."/>
            <person name="Tallon L.J."/>
            <person name="Delcher A.L."/>
            <person name="Salzberg S.L."/>
            <person name="Silva J.C."/>
            <person name="Haas B.J."/>
            <person name="Majoros W.H."/>
            <person name="Farzad M."/>
            <person name="Carlton J.M."/>
            <person name="Smith R.K. Jr."/>
            <person name="Garg J."/>
            <person name="Pearlman R.E."/>
            <person name="Karrer K.M."/>
            <person name="Sun L."/>
            <person name="Manning G."/>
            <person name="Elde N.C."/>
            <person name="Turkewitz A.P."/>
            <person name="Asai D.J."/>
            <person name="Wilkes D.E."/>
            <person name="Wang Y."/>
            <person name="Cai H."/>
            <person name="Collins K."/>
            <person name="Stewart B.A."/>
            <person name="Lee S.R."/>
            <person name="Wilamowska K."/>
            <person name="Weinberg Z."/>
            <person name="Ruzzo W.L."/>
            <person name="Wloga D."/>
            <person name="Gaertig J."/>
            <person name="Frankel J."/>
            <person name="Tsao C.-C."/>
            <person name="Gorovsky M.A."/>
            <person name="Keeling P.J."/>
            <person name="Waller R.F."/>
            <person name="Patron N.J."/>
            <person name="Cherry J.M."/>
            <person name="Stover N.A."/>
            <person name="Krieger C.J."/>
            <person name="del Toro C."/>
            <person name="Ryder H.F."/>
            <person name="Williamson S.C."/>
            <person name="Barbeau R.A."/>
            <person name="Hamilton E.P."/>
            <person name="Orias E."/>
        </authorList>
    </citation>
    <scope>NUCLEOTIDE SEQUENCE [LARGE SCALE GENOMIC DNA]</scope>
    <source>
        <strain evidence="11">SB210</strain>
    </source>
</reference>
<dbReference type="InterPro" id="IPR059169">
    <property type="entry name" value="GCP5_N_ext"/>
</dbReference>
<dbReference type="InterPro" id="IPR007259">
    <property type="entry name" value="GCP"/>
</dbReference>
<protein>
    <submittedName>
        <fullName evidence="10">Spc97/Spc98 family protein</fullName>
    </submittedName>
</protein>
<evidence type="ECO:0000313" key="10">
    <source>
        <dbReference type="EMBL" id="EAR94232.2"/>
    </source>
</evidence>
<evidence type="ECO:0000256" key="7">
    <source>
        <dbReference type="SAM" id="MobiDB-lite"/>
    </source>
</evidence>
<comment type="subcellular location">
    <subcellularLocation>
        <location evidence="1">Cytoplasm</location>
        <location evidence="1">Cytoskeleton</location>
    </subcellularLocation>
</comment>
<dbReference type="GO" id="GO:0043015">
    <property type="term" value="F:gamma-tubulin binding"/>
    <property type="evidence" value="ECO:0007669"/>
    <property type="project" value="InterPro"/>
</dbReference>
<dbReference type="KEGG" id="tet:TTHERM_00522990"/>
<dbReference type="Pfam" id="PF04130">
    <property type="entry name" value="GCP_C_terminal"/>
    <property type="match status" value="1"/>
</dbReference>
<evidence type="ECO:0000256" key="6">
    <source>
        <dbReference type="SAM" id="Coils"/>
    </source>
</evidence>
<evidence type="ECO:0000256" key="2">
    <source>
        <dbReference type="ARBA" id="ARBA00010337"/>
    </source>
</evidence>
<keyword evidence="6" id="KW-0175">Coiled coil</keyword>
<evidence type="ECO:0000259" key="9">
    <source>
        <dbReference type="Pfam" id="PF17681"/>
    </source>
</evidence>
<keyword evidence="4" id="KW-0493">Microtubule</keyword>
<dbReference type="GO" id="GO:0007020">
    <property type="term" value="P:microtubule nucleation"/>
    <property type="evidence" value="ECO:0007669"/>
    <property type="project" value="InterPro"/>
</dbReference>
<feature type="region of interest" description="Disordered" evidence="7">
    <location>
        <begin position="183"/>
        <end position="211"/>
    </location>
</feature>
<evidence type="ECO:0000256" key="1">
    <source>
        <dbReference type="ARBA" id="ARBA00004245"/>
    </source>
</evidence>
<dbReference type="GO" id="GO:0051225">
    <property type="term" value="P:spindle assembly"/>
    <property type="evidence" value="ECO:0007669"/>
    <property type="project" value="TreeGrafter"/>
</dbReference>
<dbReference type="Pfam" id="PF17681">
    <property type="entry name" value="GCP_N_terminal"/>
    <property type="match status" value="1"/>
</dbReference>
<evidence type="ECO:0000256" key="3">
    <source>
        <dbReference type="ARBA" id="ARBA00022490"/>
    </source>
</evidence>
<dbReference type="GO" id="GO:0051011">
    <property type="term" value="F:microtubule minus-end binding"/>
    <property type="evidence" value="ECO:0007669"/>
    <property type="project" value="TreeGrafter"/>
</dbReference>
<feature type="domain" description="Gamma tubulin complex component protein N-terminal" evidence="9">
    <location>
        <begin position="415"/>
        <end position="769"/>
    </location>
</feature>
<dbReference type="GO" id="GO:0000278">
    <property type="term" value="P:mitotic cell cycle"/>
    <property type="evidence" value="ECO:0007669"/>
    <property type="project" value="TreeGrafter"/>
</dbReference>
<evidence type="ECO:0000256" key="5">
    <source>
        <dbReference type="ARBA" id="ARBA00023212"/>
    </source>
</evidence>
<dbReference type="InterPro" id="IPR041470">
    <property type="entry name" value="GCP_N"/>
</dbReference>
<dbReference type="GO" id="GO:0031122">
    <property type="term" value="P:cytoplasmic microtubule organization"/>
    <property type="evidence" value="ECO:0007669"/>
    <property type="project" value="TreeGrafter"/>
</dbReference>
<feature type="compositionally biased region" description="Acidic residues" evidence="7">
    <location>
        <begin position="183"/>
        <end position="204"/>
    </location>
</feature>
<keyword evidence="3" id="KW-0963">Cytoplasm</keyword>
<name>I7M7M6_TETTS</name>
<dbReference type="GO" id="GO:0051321">
    <property type="term" value="P:meiotic cell cycle"/>
    <property type="evidence" value="ECO:0007669"/>
    <property type="project" value="TreeGrafter"/>
</dbReference>
<evidence type="ECO:0000256" key="4">
    <source>
        <dbReference type="ARBA" id="ARBA00022701"/>
    </source>
</evidence>
<evidence type="ECO:0000313" key="11">
    <source>
        <dbReference type="Proteomes" id="UP000009168"/>
    </source>
</evidence>
<dbReference type="EMBL" id="GG662717">
    <property type="protein sequence ID" value="EAR94232.2"/>
    <property type="molecule type" value="Genomic_DNA"/>
</dbReference>
<dbReference type="GO" id="GO:0005874">
    <property type="term" value="C:microtubule"/>
    <property type="evidence" value="ECO:0007669"/>
    <property type="project" value="UniProtKB-KW"/>
</dbReference>
<evidence type="ECO:0000259" key="8">
    <source>
        <dbReference type="Pfam" id="PF04130"/>
    </source>
</evidence>
<keyword evidence="11" id="KW-1185">Reference proteome</keyword>
<dbReference type="PANTHER" id="PTHR19302">
    <property type="entry name" value="GAMMA TUBULIN COMPLEX PROTEIN"/>
    <property type="match status" value="1"/>
</dbReference>
<keyword evidence="5" id="KW-0206">Cytoskeleton</keyword>
<dbReference type="GO" id="GO:0000922">
    <property type="term" value="C:spindle pole"/>
    <property type="evidence" value="ECO:0007669"/>
    <property type="project" value="InterPro"/>
</dbReference>
<dbReference type="PANTHER" id="PTHR19302:SF33">
    <property type="entry name" value="GAMMA-TUBULIN COMPLEX COMPONENT 5"/>
    <property type="match status" value="1"/>
</dbReference>
<dbReference type="GO" id="GO:0000930">
    <property type="term" value="C:gamma-tubulin complex"/>
    <property type="evidence" value="ECO:0007669"/>
    <property type="project" value="TreeGrafter"/>
</dbReference>
<feature type="domain" description="Gamma tubulin complex component C-terminal" evidence="8">
    <location>
        <begin position="987"/>
        <end position="1337"/>
    </location>
</feature>
<dbReference type="InterPro" id="IPR040457">
    <property type="entry name" value="GCP_C"/>
</dbReference>
<dbReference type="RefSeq" id="XP_001014477.2">
    <property type="nucleotide sequence ID" value="XM_001014477.2"/>
</dbReference>
<organism evidence="10 11">
    <name type="scientific">Tetrahymena thermophila (strain SB210)</name>
    <dbReference type="NCBI Taxonomy" id="312017"/>
    <lineage>
        <taxon>Eukaryota</taxon>
        <taxon>Sar</taxon>
        <taxon>Alveolata</taxon>
        <taxon>Ciliophora</taxon>
        <taxon>Intramacronucleata</taxon>
        <taxon>Oligohymenophorea</taxon>
        <taxon>Hymenostomatida</taxon>
        <taxon>Tetrahymenina</taxon>
        <taxon>Tetrahymenidae</taxon>
        <taxon>Tetrahymena</taxon>
    </lineage>
</organism>
<comment type="similarity">
    <text evidence="2">Belongs to the TUBGCP family.</text>
</comment>
<dbReference type="eggNOG" id="KOG4344">
    <property type="taxonomic scope" value="Eukaryota"/>
</dbReference>
<sequence length="1351" mass="160847">MATKLEPDYKTRIEIQIQTLVKGLISSMTDFDENDENFTIAFEYIISNIKNHRFLTVDKFRVKRELNGLQEKFEIHLQKNKSEKLQKLVDKFMEKKLKPHVPDIHYSILQFLLLMSNNPISSHQEGDDFDKKYQANKEKLQTQQSFQESMKAADLKFQIQNNQILEMQKALLQKYDEDYVFESSSEESELDEEEQDENEQEEIENVSGLNKEDKTKYFNKNSNIFEQKKFDVFSNENQSTKKQGIIKNISSLSNADKSVDQSKIVSFRNANDSGIHRQKDSLLQVTNLNQNDTYDQVKQQNDNASSVYLRGIQTNQSFWNITQQSILKKSSLQKRSYEEFLSEQKKEEEKQLFLAARQFTKNDLFKDPNSLAQIYENYIKENLSRTVNTQISSNGDSQIQLNHWIYQNKTERQIIQDIILMLQNQPSQTFVLVDEQPPQFKLKKKIQVNHLTPSTLENMIDCCIDFANQLLKFQFYREQYDKLEIGTTFQAFLASIQAFYQQFQQFLNAFHLVFLHQSAQIKRNEIQVTLEEKYKFMLDKTVSLIELFKGLREYQMEMRMMMNTLEGAIEIFKKQNLKEQNTEMIDESNANQHEDNKNVQSYIACQVIDFLYFQLQINSQHYCQYSHLQQLNCQLFILSIEPYLSILNDWLHGGFFYDKYSEFFIKNNIRNQNQQQTQQIYQHIDHQINWVKDFSIRLYQVEQSQNKSATPQFLQKFEQTILQIGKNVRLIGYILNEHDQRVFVEQKLKIEDIREQIKNQISEAIERIDKSQQNSVDICNEILKNNQQQPEKQNVLDIESAQNKNQITLQQNNTHQQDKTKDQPKQILKNLSISSILKQKNQFKQQKERDIFQLKEQTHNFDKNSLHQSIIVDENQMQEELDNSKIKDNPFNIFTMNHSEIFNQSVFTIQDSFLNQVIPELKQINTNVVQKNEKVNLNKKINQLLDKKGFTSQFMRLFDLSIEFSINQMDRQVKKYLGSILMNDFKLLEHFQALRHIYFMENGFISTEFLNYLFDNLETYDTLKNSSSLKNYFKELITNSNQPFIRNLSEYFSIEVLHDPVNTYLKNLKIKFDAPYPLDAIFDQDSIFLYNHIYQFLLLLKKSQHFLLDKNYYLKKMRFFDDSRMKNKLNLSQKKQKNLKSQKNIYSDSDDDEIYRGNSQMDEEVDLEEQARLNKEIKNIKWKMCLLQKQFLNFTNSFQYSTFVIIIQEITQQFLNEVSQEYNIASFIDMHKQYLKKIADLCFLSKKTENIFPIISSLLKYCCDFHALIQRLEATETLDLYTMKGELQRIKSDFASLKQNFDRHNILIISFLQKYGDIGLKQEWVPLNTALDFNNFYVKEDERKNLFDKNF</sequence>
<dbReference type="OrthoDB" id="66546at2759"/>
<dbReference type="InterPro" id="IPR042241">
    <property type="entry name" value="GCP_C_sf"/>
</dbReference>